<evidence type="ECO:0000313" key="2">
    <source>
        <dbReference type="Proteomes" id="UP000193240"/>
    </source>
</evidence>
<gene>
    <name evidence="1" type="ORF">B5807_09150</name>
</gene>
<accession>A0A1Y2LMN3</accession>
<protein>
    <submittedName>
        <fullName evidence="1">Uncharacterized protein</fullName>
    </submittedName>
</protein>
<sequence length="320" mass="36317">MFTSTSLHPRLPNTYRIMAAQHDVSPPISKELFSRLPRELRDLIYAEVLSDAAPVSLHDLQIGPGGLALLAAGDTGPDLKAEILEALYTHGTLIIPFSDPRGSEYTCCISSSTFPQLEEHIRKAVILAEESELPCTESLEHLETLCRSNDLGKTRAQWEGLLRLPRLEHLTIRLQKKVSTHLSWADFSPIIVQLRRNLPKLKITFTISFDTLLERVWYDPIWENNTEPGNVQELPYDPMGFVDVTELIQPPTVDDFTYVEIHIAGDMSTYGRDIVRGLLDETAALRRGLAMHYVVKDPELLRVRIMEHYGVYSKMKIEQT</sequence>
<reference evidence="1 2" key="1">
    <citation type="journal article" date="2017" name="Genome Announc.">
        <title>Genome sequence of the saprophytic ascomycete Epicoccum nigrum ICMP 19927 strain isolated from New Zealand.</title>
        <authorList>
            <person name="Fokin M."/>
            <person name="Fleetwood D."/>
            <person name="Weir B.S."/>
            <person name="Villas-Boas S.G."/>
        </authorList>
    </citation>
    <scope>NUCLEOTIDE SEQUENCE [LARGE SCALE GENOMIC DNA]</scope>
    <source>
        <strain evidence="1 2">ICMP 19927</strain>
    </source>
</reference>
<dbReference type="InParanoid" id="A0A1Y2LMN3"/>
<dbReference type="Proteomes" id="UP000193240">
    <property type="component" value="Unassembled WGS sequence"/>
</dbReference>
<dbReference type="AlphaFoldDB" id="A0A1Y2LMN3"/>
<proteinExistence type="predicted"/>
<dbReference type="EMBL" id="KZ107855">
    <property type="protein sequence ID" value="OSS45000.1"/>
    <property type="molecule type" value="Genomic_DNA"/>
</dbReference>
<keyword evidence="2" id="KW-1185">Reference proteome</keyword>
<organism evidence="1 2">
    <name type="scientific">Epicoccum nigrum</name>
    <name type="common">Soil fungus</name>
    <name type="synonym">Epicoccum purpurascens</name>
    <dbReference type="NCBI Taxonomy" id="105696"/>
    <lineage>
        <taxon>Eukaryota</taxon>
        <taxon>Fungi</taxon>
        <taxon>Dikarya</taxon>
        <taxon>Ascomycota</taxon>
        <taxon>Pezizomycotina</taxon>
        <taxon>Dothideomycetes</taxon>
        <taxon>Pleosporomycetidae</taxon>
        <taxon>Pleosporales</taxon>
        <taxon>Pleosporineae</taxon>
        <taxon>Didymellaceae</taxon>
        <taxon>Epicoccum</taxon>
    </lineage>
</organism>
<name>A0A1Y2LMN3_EPING</name>
<evidence type="ECO:0000313" key="1">
    <source>
        <dbReference type="EMBL" id="OSS45000.1"/>
    </source>
</evidence>